<dbReference type="PANTHER" id="PTHR15138:SF14">
    <property type="entry name" value="TRANSCRIPTION INITIATION FACTOR TFIID SUBUNIT 4"/>
    <property type="match status" value="1"/>
</dbReference>
<feature type="domain" description="SAM" evidence="8">
    <location>
        <begin position="1212"/>
        <end position="1278"/>
    </location>
</feature>
<dbReference type="Pfam" id="PF03747">
    <property type="entry name" value="ADP_ribosyl_GH"/>
    <property type="match status" value="1"/>
</dbReference>
<dbReference type="SMART" id="SM00549">
    <property type="entry name" value="TAFH"/>
    <property type="match status" value="1"/>
</dbReference>
<dbReference type="InterPro" id="IPR045144">
    <property type="entry name" value="TAF4"/>
</dbReference>
<dbReference type="GO" id="GO:0046872">
    <property type="term" value="F:metal ion binding"/>
    <property type="evidence" value="ECO:0007669"/>
    <property type="project" value="UniProtKB-KW"/>
</dbReference>
<dbReference type="InterPro" id="IPR005502">
    <property type="entry name" value="Ribosyl_crysJ1"/>
</dbReference>
<feature type="binding site" evidence="6">
    <location>
        <position position="1047"/>
    </location>
    <ligand>
        <name>Mg(2+)</name>
        <dbReference type="ChEBI" id="CHEBI:18420"/>
        <label>1</label>
    </ligand>
</feature>
<keyword evidence="4" id="KW-0804">Transcription</keyword>
<evidence type="ECO:0000256" key="2">
    <source>
        <dbReference type="ARBA" id="ARBA00006178"/>
    </source>
</evidence>
<evidence type="ECO:0000256" key="5">
    <source>
        <dbReference type="ARBA" id="ARBA00023242"/>
    </source>
</evidence>
<feature type="domain" description="TAFH" evidence="9">
    <location>
        <begin position="177"/>
        <end position="272"/>
    </location>
</feature>
<evidence type="ECO:0000256" key="7">
    <source>
        <dbReference type="SAM" id="MobiDB-lite"/>
    </source>
</evidence>
<feature type="binding site" evidence="6">
    <location>
        <position position="812"/>
    </location>
    <ligand>
        <name>Mg(2+)</name>
        <dbReference type="ChEBI" id="CHEBI:18420"/>
        <label>1</label>
    </ligand>
</feature>
<comment type="cofactor">
    <cofactor evidence="6">
        <name>Mg(2+)</name>
        <dbReference type="ChEBI" id="CHEBI:18420"/>
    </cofactor>
    <text evidence="6">Binds 2 magnesium ions per subunit.</text>
</comment>
<comment type="caution">
    <text evidence="10">The sequence shown here is derived from an EMBL/GenBank/DDBJ whole genome shotgun (WGS) entry which is preliminary data.</text>
</comment>
<evidence type="ECO:0000256" key="6">
    <source>
        <dbReference type="PIRSR" id="PIRSR605502-1"/>
    </source>
</evidence>
<dbReference type="GO" id="GO:0005669">
    <property type="term" value="C:transcription factor TFIID complex"/>
    <property type="evidence" value="ECO:0007669"/>
    <property type="project" value="InterPro"/>
</dbReference>
<protein>
    <submittedName>
        <fullName evidence="10">Uncharacterized protein</fullName>
    </submittedName>
</protein>
<dbReference type="Pfam" id="PF07531">
    <property type="entry name" value="TAFH"/>
    <property type="match status" value="1"/>
</dbReference>
<feature type="compositionally biased region" description="Basic and acidic residues" evidence="7">
    <location>
        <begin position="1141"/>
        <end position="1165"/>
    </location>
</feature>
<feature type="binding site" evidence="6">
    <location>
        <position position="814"/>
    </location>
    <ligand>
        <name>Mg(2+)</name>
        <dbReference type="ChEBI" id="CHEBI:18420"/>
        <label>1</label>
    </ligand>
</feature>
<dbReference type="Pfam" id="PF05236">
    <property type="entry name" value="TAF4"/>
    <property type="match status" value="1"/>
</dbReference>
<feature type="compositionally biased region" description="Basic and acidic residues" evidence="7">
    <location>
        <begin position="1113"/>
        <end position="1132"/>
    </location>
</feature>
<dbReference type="PROSITE" id="PS50105">
    <property type="entry name" value="SAM_DOMAIN"/>
    <property type="match status" value="1"/>
</dbReference>
<feature type="compositionally biased region" description="Polar residues" evidence="7">
    <location>
        <begin position="639"/>
        <end position="651"/>
    </location>
</feature>
<dbReference type="Pfam" id="PF07647">
    <property type="entry name" value="SAM_2"/>
    <property type="match status" value="1"/>
</dbReference>
<dbReference type="PANTHER" id="PTHR15138">
    <property type="entry name" value="TRANSCRIPTION INITIATION FACTOR TFIID SUBUNIT 4"/>
    <property type="match status" value="1"/>
</dbReference>
<keyword evidence="3" id="KW-0805">Transcription regulation</keyword>
<dbReference type="GO" id="GO:0003677">
    <property type="term" value="F:DNA binding"/>
    <property type="evidence" value="ECO:0007669"/>
    <property type="project" value="TreeGrafter"/>
</dbReference>
<evidence type="ECO:0000256" key="1">
    <source>
        <dbReference type="ARBA" id="ARBA00004123"/>
    </source>
</evidence>
<dbReference type="GO" id="GO:0016251">
    <property type="term" value="F:RNA polymerase II general transcription initiation factor activity"/>
    <property type="evidence" value="ECO:0007669"/>
    <property type="project" value="TreeGrafter"/>
</dbReference>
<feature type="binding site" evidence="6">
    <location>
        <position position="813"/>
    </location>
    <ligand>
        <name>Mg(2+)</name>
        <dbReference type="ChEBI" id="CHEBI:18420"/>
        <label>1</label>
    </ligand>
</feature>
<comment type="subcellular location">
    <subcellularLocation>
        <location evidence="1">Nucleus</location>
    </subcellularLocation>
</comment>
<accession>A0A814E3C9</accession>
<sequence>MTSSPSPFATNTGKLQVLPSPTTLLFTQSINNNVNLNNMGSSNNQNMRQTSLQNGTILQQPMTSGLMTTPTSIVRVNQPQNMQQHPHTISQGQYVPQTIWTNNISQTSQQQQQQFTLQKQTHQQATVQYTTVKNEPITISGMQSHSSLMPTKVITQPVVRQTVTSQQTTQYTESQINDFVSKCRTFLTTLLRLAEKQAPEKLPMVRSCIQELLDGSIDPESFTQRLHTLYKSQPHISLVPFFKLALPHMRQIVKNTFGRPITIDLLEKLQLPTSNNNNNNNNNNTTQITNVNVVNQSLLNHQQQHSTPILQQPLYTTVQPQQKINILQQTPQQTLIGSTASLLSQQQQLQQQARTQISITGLRPLLTSLSSTSNSSLLSGQQQVQPVTQMILQQQQQQQQQQDSHLQRSFISSTATLQQPQIITVNHQPIKTETIHTQPSPLTTISSMQQKMIIKTEDDTSDDNNSSIMDTRHLTHDDRLLSSATLRRRLHELADKDKRLTGMVIHDDAAYALISNAAQERLKYLLEQVKLVAQHRIDISMKNDPSYQQTNDVKGQIRFLEDLDKIEKQKKDKLEQEKIFRAAKSRSKTNDPEAVKLKQKAKEMQQAQFEEQRQKEANETALAAIGKPKKRKLEESTNHPHPTTTASNGPEQISPIQPSPSSSGVVNSTNTHSKTKTAKRICRANLRDLLSIMERDKYLKRTTLLVRALNARESSKRHPYCQFKTDKEWLNLRFNTSGLILKPDELANELTYPGGDIDNEKLNRIHGSMIGMALGDALGAHVEFRPRHYMVVHPVKELEGGGTWGLDKGQFTDDTSMALCLANSLIARQYYEPYDQLVRYKWWYRDGYMSSTGRCFDIGSATRQSLVEFERRQKRFATLHNIPIDELDFLSDYELLGKFEVNCSSEGVAGNGALMRLTPVPLFFYKHPVEAVEYSGLSGLITHGDKKAYDACRYYGALIVAAVNGVEKKKLLDKDFYTTCKEWFGDTALHPDIQNIANGSYQKGGYDKGIRGKGYIVDALEAALWAFWSDKDSFRDGVLAAVNLGDDTDTTAAIYGQLAGACYGYNALPEEWTTQIYAKEFIHCLSKWITYEGTIWSPEKAKPPNISNITASKPREQGEIGGDRSPAAERKQKSSSAAQKETAEKISESTKMHGKLHVNDAELRTRSRTFTEAPESLKLPPDDKLPSNRTNSAGKYDSACPRTRLYFLDTLKSTADVCKWLLSLDKQYKNYVNTFKEKNVDGYWLLNQVNDESLLDYGVKDGEHRRVILNGIENLKQKCPQRFAEETDRQT</sequence>
<feature type="compositionally biased region" description="Basic and acidic residues" evidence="7">
    <location>
        <begin position="588"/>
        <end position="603"/>
    </location>
</feature>
<dbReference type="SUPFAM" id="SSF47769">
    <property type="entry name" value="SAM/Pointed domain"/>
    <property type="match status" value="1"/>
</dbReference>
<keyword evidence="6" id="KW-0479">Metal-binding</keyword>
<dbReference type="SUPFAM" id="SSF101478">
    <property type="entry name" value="ADP-ribosylglycohydrolase"/>
    <property type="match status" value="1"/>
</dbReference>
<keyword evidence="6" id="KW-0460">Magnesium</keyword>
<proteinExistence type="inferred from homology"/>
<feature type="region of interest" description="Disordered" evidence="7">
    <location>
        <begin position="581"/>
        <end position="679"/>
    </location>
</feature>
<dbReference type="InterPro" id="IPR036705">
    <property type="entry name" value="Ribosyl_crysJ1_sf"/>
</dbReference>
<feature type="binding site" evidence="6">
    <location>
        <position position="1050"/>
    </location>
    <ligand>
        <name>Mg(2+)</name>
        <dbReference type="ChEBI" id="CHEBI:18420"/>
        <label>1</label>
    </ligand>
</feature>
<comment type="similarity">
    <text evidence="2">Belongs to the TAF4 family.</text>
</comment>
<organism evidence="10 11">
    <name type="scientific">Rotaria magnacalcarata</name>
    <dbReference type="NCBI Taxonomy" id="392030"/>
    <lineage>
        <taxon>Eukaryota</taxon>
        <taxon>Metazoa</taxon>
        <taxon>Spiralia</taxon>
        <taxon>Gnathifera</taxon>
        <taxon>Rotifera</taxon>
        <taxon>Eurotatoria</taxon>
        <taxon>Bdelloidea</taxon>
        <taxon>Philodinida</taxon>
        <taxon>Philodinidae</taxon>
        <taxon>Rotaria</taxon>
    </lineage>
</organism>
<feature type="region of interest" description="Disordered" evidence="7">
    <location>
        <begin position="1100"/>
        <end position="1195"/>
    </location>
</feature>
<dbReference type="SMART" id="SM00454">
    <property type="entry name" value="SAM"/>
    <property type="match status" value="1"/>
</dbReference>
<evidence type="ECO:0000256" key="3">
    <source>
        <dbReference type="ARBA" id="ARBA00023015"/>
    </source>
</evidence>
<name>A0A814E3C9_9BILA</name>
<dbReference type="InterPro" id="IPR007900">
    <property type="entry name" value="TAF4_C"/>
</dbReference>
<feature type="compositionally biased region" description="Low complexity" evidence="7">
    <location>
        <begin position="652"/>
        <end position="663"/>
    </location>
</feature>
<evidence type="ECO:0000313" key="10">
    <source>
        <dbReference type="EMBL" id="CAF0964079.1"/>
    </source>
</evidence>
<dbReference type="InterPro" id="IPR001660">
    <property type="entry name" value="SAM"/>
</dbReference>
<dbReference type="GO" id="GO:0006367">
    <property type="term" value="P:transcription initiation at RNA polymerase II promoter"/>
    <property type="evidence" value="ECO:0007669"/>
    <property type="project" value="TreeGrafter"/>
</dbReference>
<dbReference type="InterPro" id="IPR037249">
    <property type="entry name" value="TAFH/NHR1_dom_sf"/>
</dbReference>
<reference evidence="10" key="1">
    <citation type="submission" date="2021-02" db="EMBL/GenBank/DDBJ databases">
        <authorList>
            <person name="Nowell W R."/>
        </authorList>
    </citation>
    <scope>NUCLEOTIDE SEQUENCE</scope>
</reference>
<evidence type="ECO:0000256" key="4">
    <source>
        <dbReference type="ARBA" id="ARBA00023163"/>
    </source>
</evidence>
<dbReference type="CDD" id="cd08045">
    <property type="entry name" value="HFD_TAF4"/>
    <property type="match status" value="1"/>
</dbReference>
<dbReference type="SUPFAM" id="SSF158553">
    <property type="entry name" value="TAFH domain-like"/>
    <property type="match status" value="1"/>
</dbReference>
<gene>
    <name evidence="10" type="ORF">CJN711_LOCUS546</name>
</gene>
<dbReference type="Gene3D" id="1.10.4080.10">
    <property type="entry name" value="ADP-ribosylation/Crystallin J1"/>
    <property type="match status" value="1"/>
</dbReference>
<dbReference type="InterPro" id="IPR003894">
    <property type="entry name" value="TAFH_NHR1"/>
</dbReference>
<dbReference type="PROSITE" id="PS51119">
    <property type="entry name" value="TAFH"/>
    <property type="match status" value="1"/>
</dbReference>
<dbReference type="Gene3D" id="1.20.120.1110">
    <property type="entry name" value="TAFH/NHR1 domain"/>
    <property type="match status" value="1"/>
</dbReference>
<feature type="binding site" evidence="6">
    <location>
        <position position="1049"/>
    </location>
    <ligand>
        <name>Mg(2+)</name>
        <dbReference type="ChEBI" id="CHEBI:18420"/>
        <label>1</label>
    </ligand>
</feature>
<dbReference type="InterPro" id="IPR013761">
    <property type="entry name" value="SAM/pointed_sf"/>
</dbReference>
<evidence type="ECO:0000313" key="11">
    <source>
        <dbReference type="Proteomes" id="UP000663855"/>
    </source>
</evidence>
<dbReference type="EMBL" id="CAJNOV010000042">
    <property type="protein sequence ID" value="CAF0964079.1"/>
    <property type="molecule type" value="Genomic_DNA"/>
</dbReference>
<evidence type="ECO:0000259" key="9">
    <source>
        <dbReference type="PROSITE" id="PS51119"/>
    </source>
</evidence>
<keyword evidence="5" id="KW-0539">Nucleus</keyword>
<evidence type="ECO:0000259" key="8">
    <source>
        <dbReference type="PROSITE" id="PS50105"/>
    </source>
</evidence>
<dbReference type="Gene3D" id="1.10.150.50">
    <property type="entry name" value="Transcription Factor, Ets-1"/>
    <property type="match status" value="1"/>
</dbReference>
<dbReference type="Proteomes" id="UP000663855">
    <property type="component" value="Unassembled WGS sequence"/>
</dbReference>